<dbReference type="Proteomes" id="UP000152407">
    <property type="component" value="Segment"/>
</dbReference>
<dbReference type="EMBL" id="KT781098">
    <property type="protein sequence ID" value="AMM04489.1"/>
    <property type="molecule type" value="Genomic_DNA"/>
</dbReference>
<reference evidence="1" key="2">
    <citation type="submission" date="2015-09" db="EMBL/GenBank/DDBJ databases">
        <authorList>
            <person name="Jackson K.R."/>
            <person name="Lunt B.L."/>
            <person name="Fisher J.N.B."/>
            <person name="Gardner A.V."/>
            <person name="Bailey M.E."/>
            <person name="Deus L.M."/>
            <person name="Earl A.S."/>
            <person name="Gibby P.D."/>
            <person name="Hartmann K.A."/>
            <person name="Liu J.E."/>
            <person name="Manci A.M."/>
            <person name="Nielsen D.A."/>
            <person name="Solomon M.B."/>
            <person name="Breakwell D.P."/>
            <person name="Burnett S.H."/>
            <person name="Grose J.H."/>
        </authorList>
    </citation>
    <scope>NUCLEOTIDE SEQUENCE [LARGE SCALE GENOMIC DNA]</scope>
    <source>
        <strain evidence="1">RSIV-Ku</strain>
    </source>
</reference>
<protein>
    <submittedName>
        <fullName evidence="1">ORF089R</fullName>
    </submittedName>
</protein>
<evidence type="ECO:0000313" key="2">
    <source>
        <dbReference type="EMBL" id="QPO16330.1"/>
    </source>
</evidence>
<organismHost>
    <name type="scientific">Synchiropus splendidus</name>
    <name type="common">Mandarinfish</name>
    <name type="synonym">Callionymus splendidus</name>
    <dbReference type="NCBI Taxonomy" id="270530"/>
</organismHost>
<organism evidence="1 4">
    <name type="scientific">Infectious spleen and kidney necrosis virus</name>
    <name type="common">ISKNV</name>
    <dbReference type="NCBI Taxonomy" id="180170"/>
    <lineage>
        <taxon>Viruses</taxon>
        <taxon>Varidnaviria</taxon>
        <taxon>Bamfordvirae</taxon>
        <taxon>Nucleocytoviricota</taxon>
        <taxon>Megaviricetes</taxon>
        <taxon>Pimascovirales</taxon>
        <taxon>Pimascovirales incertae sedis</taxon>
        <taxon>Iridoviridae</taxon>
        <taxon>Alphairidovirinae</taxon>
        <taxon>Megalocytivirus</taxon>
        <taxon>Megalocytivirus pagrus1</taxon>
    </lineage>
</organism>
<reference evidence="5" key="4">
    <citation type="submission" date="2020-11" db="EMBL/GenBank/DDBJ databases">
        <title>Complete Genome Sequences of Infectious Spleen and Kidney Necrosis Virus Isolated from Farmed Albino Rainbow Sharks Epalzeorhynchos frenatus in the United States.</title>
        <authorList>
            <person name="Koda S.A."/>
            <person name="Subramaniam K."/>
            <person name="Pouder D.B."/>
            <person name="Yanong R.P."/>
            <person name="Frasca S.Jr."/>
            <person name="Popov V.L."/>
            <person name="Waltzek T.B."/>
        </authorList>
    </citation>
    <scope>NUCLEOTIDE SEQUENCE [LARGE SCALE GENOMIC DNA]</scope>
</reference>
<gene>
    <name evidence="2" type="primary">ORF82</name>
</gene>
<organismHost>
    <name type="scientific">Siniperca chuatsi</name>
    <name type="common">Mandarin fish</name>
    <dbReference type="NCBI Taxonomy" id="119488"/>
</organismHost>
<dbReference type="Proteomes" id="UP000595028">
    <property type="component" value="Segment"/>
</dbReference>
<evidence type="ECO:0000313" key="5">
    <source>
        <dbReference type="Proteomes" id="UP000595028"/>
    </source>
</evidence>
<dbReference type="Proteomes" id="UP000594914">
    <property type="component" value="Genome"/>
</dbReference>
<evidence type="ECO:0000313" key="3">
    <source>
        <dbReference type="EMBL" id="QPO16450.1"/>
    </source>
</evidence>
<accession>A0A140G0Q6</accession>
<dbReference type="EMBL" id="MW273354">
    <property type="protein sequence ID" value="QPO16450.1"/>
    <property type="molecule type" value="Genomic_DNA"/>
</dbReference>
<proteinExistence type="predicted"/>
<reference evidence="4" key="1">
    <citation type="submission" date="2015-09" db="EMBL/GenBank/DDBJ databases">
        <authorList>
            <person name="Wen C.-M."/>
            <person name="Hong J.-R."/>
        </authorList>
    </citation>
    <scope>NUCLEOTIDE SEQUENCE [LARGE SCALE GENOMIC DNA]</scope>
</reference>
<name>A0A140G0Q6_ISKNV</name>
<evidence type="ECO:0000313" key="1">
    <source>
        <dbReference type="EMBL" id="AMM04489.1"/>
    </source>
</evidence>
<dbReference type="EMBL" id="MW273353">
    <property type="protein sequence ID" value="QPO16330.1"/>
    <property type="molecule type" value="Genomic_DNA"/>
</dbReference>
<reference evidence="2" key="3">
    <citation type="submission" date="2020-11" db="EMBL/GenBank/DDBJ databases">
        <title>Complete Genome Sequences of Infectious Spleen and Kidney Necrosis Virus Isolated from Farmed Albino Rainbow Sharks Epalzeorhynchos frenatus in the United States.</title>
        <authorList>
            <person name="Koda S.A."/>
            <person name="Subramaniam K."/>
            <person name="Pouder D.B."/>
            <person name="Yanong R.P."/>
            <person name="Frasca S. Jr"/>
            <person name="Popov V.L."/>
            <person name="Waltzek T.B."/>
        </authorList>
    </citation>
    <scope>NUCLEOTIDE SEQUENCE</scope>
    <source>
        <strain evidence="2">EFIV-2018</strain>
        <strain evidence="3">EFIV-2019</strain>
    </source>
</reference>
<sequence>MHSDHLQRQHTYDMVHNRWRYMWSDHQAGISGIRLVYKPVKQHYVCRDPGYVKVWAPFKKMEHDYRDEFNVYSRTAVFTESADGTGQSVAHMAAFHAAFDEVVLALPDPSVLTKNEVIRAMDGVFTHVRSKNMLCAIWAYYISRSGSVDMRLLDEIILPPRYTKMDILRYARAFIFNSS</sequence>
<evidence type="ECO:0000313" key="4">
    <source>
        <dbReference type="Proteomes" id="UP000152407"/>
    </source>
</evidence>